<accession>A0A0R3TAE5</accession>
<dbReference type="GO" id="GO:0097542">
    <property type="term" value="C:ciliary tip"/>
    <property type="evidence" value="ECO:0007669"/>
    <property type="project" value="TreeGrafter"/>
</dbReference>
<dbReference type="Proteomes" id="UP000278807">
    <property type="component" value="Unassembled WGS sequence"/>
</dbReference>
<dbReference type="GO" id="GO:0060271">
    <property type="term" value="P:cilium assembly"/>
    <property type="evidence" value="ECO:0007669"/>
    <property type="project" value="InterPro"/>
</dbReference>
<reference evidence="2 3" key="2">
    <citation type="submission" date="2018-11" db="EMBL/GenBank/DDBJ databases">
        <authorList>
            <consortium name="Pathogen Informatics"/>
        </authorList>
    </citation>
    <scope>NUCLEOTIDE SEQUENCE [LARGE SCALE GENOMIC DNA]</scope>
</reference>
<gene>
    <name evidence="2" type="ORF">HNAJ_LOCUS4032</name>
</gene>
<feature type="compositionally biased region" description="Acidic residues" evidence="1">
    <location>
        <begin position="26"/>
        <end position="49"/>
    </location>
</feature>
<evidence type="ECO:0000256" key="1">
    <source>
        <dbReference type="SAM" id="MobiDB-lite"/>
    </source>
</evidence>
<dbReference type="InterPro" id="IPR040369">
    <property type="entry name" value="ARMC9"/>
</dbReference>
<keyword evidence="3" id="KW-1185">Reference proteome</keyword>
<reference evidence="4" key="1">
    <citation type="submission" date="2017-02" db="UniProtKB">
        <authorList>
            <consortium name="WormBaseParasite"/>
        </authorList>
    </citation>
    <scope>IDENTIFICATION</scope>
</reference>
<dbReference type="OrthoDB" id="538223at2759"/>
<evidence type="ECO:0000313" key="4">
    <source>
        <dbReference type="WBParaSite" id="HNAJ_0000403401-mRNA-1"/>
    </source>
</evidence>
<feature type="compositionally biased region" description="Basic and acidic residues" evidence="1">
    <location>
        <begin position="54"/>
        <end position="68"/>
    </location>
</feature>
<feature type="compositionally biased region" description="Basic and acidic residues" evidence="1">
    <location>
        <begin position="178"/>
        <end position="196"/>
    </location>
</feature>
<protein>
    <submittedName>
        <fullName evidence="2 4">Uncharacterized protein</fullName>
    </submittedName>
</protein>
<organism evidence="4">
    <name type="scientific">Rodentolepis nana</name>
    <name type="common">Dwarf tapeworm</name>
    <name type="synonym">Hymenolepis nana</name>
    <dbReference type="NCBI Taxonomy" id="102285"/>
    <lineage>
        <taxon>Eukaryota</taxon>
        <taxon>Metazoa</taxon>
        <taxon>Spiralia</taxon>
        <taxon>Lophotrochozoa</taxon>
        <taxon>Platyhelminthes</taxon>
        <taxon>Cestoda</taxon>
        <taxon>Eucestoda</taxon>
        <taxon>Cyclophyllidea</taxon>
        <taxon>Hymenolepididae</taxon>
        <taxon>Rodentolepis</taxon>
    </lineage>
</organism>
<feature type="compositionally biased region" description="Polar residues" evidence="1">
    <location>
        <begin position="163"/>
        <end position="177"/>
    </location>
</feature>
<evidence type="ECO:0000313" key="3">
    <source>
        <dbReference type="Proteomes" id="UP000278807"/>
    </source>
</evidence>
<sequence>MREDQQELNRQFEYIIRQMHSHDQNGEEDGLGDDEDGDDDEDDDEEDTAQMEVDIDRGDDITDNKENTLDGAIVGEILLKERFEKEKENVFPSANKRAGRSNMNSPLLPMPNKALSPQPPFANHNENDSIMNNNAGLLRRPSTPSRRRNSNITPSQIPKPAGSNRQSVPRKTPNRTSKVIEETHTKGRIGKAEKPDSPQTSSQKDSTSASESKKRVVENHPEYQKAFNSRPKILRTPEHKVGQSDILNSSSKPRPGSGKDEVL</sequence>
<dbReference type="EMBL" id="UZAE01002608">
    <property type="protein sequence ID" value="VDN99891.1"/>
    <property type="molecule type" value="Genomic_DNA"/>
</dbReference>
<dbReference type="GO" id="GO:0036064">
    <property type="term" value="C:ciliary basal body"/>
    <property type="evidence" value="ECO:0007669"/>
    <property type="project" value="InterPro"/>
</dbReference>
<dbReference type="STRING" id="102285.A0A0R3TAE5"/>
<dbReference type="PANTHER" id="PTHR14881:SF4">
    <property type="entry name" value="LISH DOMAIN-CONTAINING PROTEIN ARMC9"/>
    <property type="match status" value="1"/>
</dbReference>
<feature type="compositionally biased region" description="Polar residues" evidence="1">
    <location>
        <begin position="197"/>
        <end position="210"/>
    </location>
</feature>
<dbReference type="AlphaFoldDB" id="A0A0R3TAE5"/>
<dbReference type="WBParaSite" id="HNAJ_0000403401-mRNA-1">
    <property type="protein sequence ID" value="HNAJ_0000403401-mRNA-1"/>
    <property type="gene ID" value="HNAJ_0000403401"/>
</dbReference>
<feature type="compositionally biased region" description="Basic and acidic residues" evidence="1">
    <location>
        <begin position="211"/>
        <end position="223"/>
    </location>
</feature>
<proteinExistence type="predicted"/>
<name>A0A0R3TAE5_RODNA</name>
<evidence type="ECO:0000313" key="2">
    <source>
        <dbReference type="EMBL" id="VDN99891.1"/>
    </source>
</evidence>
<dbReference type="PANTHER" id="PTHR14881">
    <property type="entry name" value="LISH DOMAIN-CONTAINING PROTEIN ARMC9"/>
    <property type="match status" value="1"/>
</dbReference>
<feature type="compositionally biased region" description="Basic and acidic residues" evidence="1">
    <location>
        <begin position="78"/>
        <end position="89"/>
    </location>
</feature>
<feature type="region of interest" description="Disordered" evidence="1">
    <location>
        <begin position="1"/>
        <end position="263"/>
    </location>
</feature>
<dbReference type="GO" id="GO:0005814">
    <property type="term" value="C:centriole"/>
    <property type="evidence" value="ECO:0007669"/>
    <property type="project" value="TreeGrafter"/>
</dbReference>